<dbReference type="AlphaFoldDB" id="A0A1Y2F2F9"/>
<keyword evidence="3" id="KW-1185">Reference proteome</keyword>
<gene>
    <name evidence="2" type="ORF">LY90DRAFT_501204</name>
</gene>
<evidence type="ECO:0000313" key="2">
    <source>
        <dbReference type="EMBL" id="ORY77887.1"/>
    </source>
</evidence>
<feature type="coiled-coil region" evidence="1">
    <location>
        <begin position="230"/>
        <end position="261"/>
    </location>
</feature>
<reference evidence="2 3" key="1">
    <citation type="submission" date="2016-08" db="EMBL/GenBank/DDBJ databases">
        <title>A Parts List for Fungal Cellulosomes Revealed by Comparative Genomics.</title>
        <authorList>
            <consortium name="DOE Joint Genome Institute"/>
            <person name="Haitjema C.H."/>
            <person name="Gilmore S.P."/>
            <person name="Henske J.K."/>
            <person name="Solomon K.V."/>
            <person name="De Groot R."/>
            <person name="Kuo A."/>
            <person name="Mondo S.J."/>
            <person name="Salamov A.A."/>
            <person name="Labutti K."/>
            <person name="Zhao Z."/>
            <person name="Chiniquy J."/>
            <person name="Barry K."/>
            <person name="Brewer H.M."/>
            <person name="Purvine S.O."/>
            <person name="Wright A.T."/>
            <person name="Boxma B."/>
            <person name="Van Alen T."/>
            <person name="Hackstein J.H."/>
            <person name="Baker S.E."/>
            <person name="Grigoriev I.V."/>
            <person name="O'Malley M.A."/>
        </authorList>
    </citation>
    <scope>NUCLEOTIDE SEQUENCE [LARGE SCALE GENOMIC DNA]</scope>
    <source>
        <strain evidence="2 3">G1</strain>
    </source>
</reference>
<feature type="coiled-coil region" evidence="1">
    <location>
        <begin position="123"/>
        <end position="171"/>
    </location>
</feature>
<dbReference type="EMBL" id="MCOG01000018">
    <property type="protein sequence ID" value="ORY77887.1"/>
    <property type="molecule type" value="Genomic_DNA"/>
</dbReference>
<dbReference type="OrthoDB" id="2157232at2759"/>
<organism evidence="2 3">
    <name type="scientific">Neocallimastix californiae</name>
    <dbReference type="NCBI Taxonomy" id="1754190"/>
    <lineage>
        <taxon>Eukaryota</taxon>
        <taxon>Fungi</taxon>
        <taxon>Fungi incertae sedis</taxon>
        <taxon>Chytridiomycota</taxon>
        <taxon>Chytridiomycota incertae sedis</taxon>
        <taxon>Neocallimastigomycetes</taxon>
        <taxon>Neocallimastigales</taxon>
        <taxon>Neocallimastigaceae</taxon>
        <taxon>Neocallimastix</taxon>
    </lineage>
</organism>
<protein>
    <submittedName>
        <fullName evidence="2">Uncharacterized protein</fullName>
    </submittedName>
</protein>
<accession>A0A1Y2F2F9</accession>
<dbReference type="Proteomes" id="UP000193920">
    <property type="component" value="Unassembled WGS sequence"/>
</dbReference>
<sequence>MILSKPNMKILNSKERAKKIKLLQEIRVRFINCLLSYGDCLQYMKQLQKDNKELVLNKKSNEISLNQKIGKLINEIEYITNDIDDYQSHKKLRQEKIETQYNKFSKIIEKSMIELDIVYYKKKKEYEDLLIELEQLKQFEEKVNTHPELLLKEIEILHNKINENDENYKNELKRMQFREKNKLKEMDDKKQQNINYLILESYNHVSPKLIQAYLDRVENNKRLHYESRIQKEFQENLKKEIDRLKKENENIKKSNTKKINTYNKISSTEKYKIKCPPNEIYKFESIDSSERKKMTKKQILLSKIHDLKALSPIKKENNTLEHVAISPSNLALIDEVTQVLNFTKSNILLYNKNNKEIREKLFHKNITGFYTYINGKNTDSSYNKSQTSIDISNK</sequence>
<evidence type="ECO:0000313" key="3">
    <source>
        <dbReference type="Proteomes" id="UP000193920"/>
    </source>
</evidence>
<proteinExistence type="predicted"/>
<name>A0A1Y2F2F9_9FUNG</name>
<comment type="caution">
    <text evidence="2">The sequence shown here is derived from an EMBL/GenBank/DDBJ whole genome shotgun (WGS) entry which is preliminary data.</text>
</comment>
<keyword evidence="1" id="KW-0175">Coiled coil</keyword>
<evidence type="ECO:0000256" key="1">
    <source>
        <dbReference type="SAM" id="Coils"/>
    </source>
</evidence>